<dbReference type="AlphaFoldDB" id="A0A816RS67"/>
<accession>A0A816RS67</accession>
<proteinExistence type="predicted"/>
<dbReference type="EMBL" id="CAJNRF010005729">
    <property type="protein sequence ID" value="CAF2073619.1"/>
    <property type="molecule type" value="Genomic_DNA"/>
</dbReference>
<evidence type="ECO:0000313" key="1">
    <source>
        <dbReference type="EMBL" id="CAF2073619.1"/>
    </source>
</evidence>
<dbReference type="Proteomes" id="UP000663856">
    <property type="component" value="Unassembled WGS sequence"/>
</dbReference>
<evidence type="ECO:0000313" key="2">
    <source>
        <dbReference type="Proteomes" id="UP000663856"/>
    </source>
</evidence>
<reference evidence="1" key="1">
    <citation type="submission" date="2021-02" db="EMBL/GenBank/DDBJ databases">
        <authorList>
            <person name="Nowell W R."/>
        </authorList>
    </citation>
    <scope>NUCLEOTIDE SEQUENCE</scope>
</reference>
<organism evidence="1 2">
    <name type="scientific">Rotaria magnacalcarata</name>
    <dbReference type="NCBI Taxonomy" id="392030"/>
    <lineage>
        <taxon>Eukaryota</taxon>
        <taxon>Metazoa</taxon>
        <taxon>Spiralia</taxon>
        <taxon>Gnathifera</taxon>
        <taxon>Rotifera</taxon>
        <taxon>Eurotatoria</taxon>
        <taxon>Bdelloidea</taxon>
        <taxon>Philodinida</taxon>
        <taxon>Philodinidae</taxon>
        <taxon>Rotaria</taxon>
    </lineage>
</organism>
<comment type="caution">
    <text evidence="1">The sequence shown here is derived from an EMBL/GenBank/DDBJ whole genome shotgun (WGS) entry which is preliminary data.</text>
</comment>
<protein>
    <recommendedName>
        <fullName evidence="3">F-box domain-containing protein</fullName>
    </recommendedName>
</protein>
<gene>
    <name evidence="1" type="ORF">WKI299_LOCUS14656</name>
</gene>
<sequence length="499" mass="58889">MKRQQSDIELYDVERKKNQRTTVDTRRLLFTRFEDLSNELIYAIFELLDGYDLFEIFSNLNSRFQNLLTHPTLCINMNLSSMSESTFQRCHTYTIMPNKHRIKSLHLSDPFAADLIFLPPRSIPKFGRLKTLILDDIKSKYLDHLLHFLTLLPCLSSLILSLADCFRNKMILYPRIFLLPVLKYCKLSYQAGHRSMLLPLTTNQCSTVEHLIIDCYFESTEIAVLLFYTPRLRHLSCRKLAYIAYQEMEMPIISNNLTQASFDFFEHFNFDQFEPLIRKNFRQLHCLRISISNNDRSYLDAKQWQRLILTRQSYTLCSHPEEKIRPHRQQTTFDTVRHVYIDEEQSVSNCLFRFPKCTELTLLKSLCQNRDSTITSLHRIIPLMQLIRLTIRCLDLFFGTIIEVLHSAPNIQILEVDFEYLFKLNPISAEQTEKLRLVSNENKIQSLTISRDCTAKVAEVFVNLCPRVQRIDMNISIKEFESTMRVLLMKHNINSQHLC</sequence>
<evidence type="ECO:0008006" key="3">
    <source>
        <dbReference type="Google" id="ProtNLM"/>
    </source>
</evidence>
<name>A0A816RS67_9BILA</name>